<feature type="transmembrane region" description="Helical" evidence="1">
    <location>
        <begin position="197"/>
        <end position="214"/>
    </location>
</feature>
<organism evidence="2">
    <name type="scientific">marine sediment metagenome</name>
    <dbReference type="NCBI Taxonomy" id="412755"/>
    <lineage>
        <taxon>unclassified sequences</taxon>
        <taxon>metagenomes</taxon>
        <taxon>ecological metagenomes</taxon>
    </lineage>
</organism>
<keyword evidence="1" id="KW-1133">Transmembrane helix</keyword>
<name>A0A0F9KUX8_9ZZZZ</name>
<dbReference type="EMBL" id="LAZR01008466">
    <property type="protein sequence ID" value="KKM78611.1"/>
    <property type="molecule type" value="Genomic_DNA"/>
</dbReference>
<reference evidence="2" key="1">
    <citation type="journal article" date="2015" name="Nature">
        <title>Complex archaea that bridge the gap between prokaryotes and eukaryotes.</title>
        <authorList>
            <person name="Spang A."/>
            <person name="Saw J.H."/>
            <person name="Jorgensen S.L."/>
            <person name="Zaremba-Niedzwiedzka K."/>
            <person name="Martijn J."/>
            <person name="Lind A.E."/>
            <person name="van Eijk R."/>
            <person name="Schleper C."/>
            <person name="Guy L."/>
            <person name="Ettema T.J."/>
        </authorList>
    </citation>
    <scope>NUCLEOTIDE SEQUENCE</scope>
</reference>
<protein>
    <recommendedName>
        <fullName evidence="3">CHAT domain-containing protein</fullName>
    </recommendedName>
</protein>
<keyword evidence="1" id="KW-0472">Membrane</keyword>
<evidence type="ECO:0008006" key="3">
    <source>
        <dbReference type="Google" id="ProtNLM"/>
    </source>
</evidence>
<proteinExistence type="predicted"/>
<keyword evidence="1" id="KW-0812">Transmembrane</keyword>
<dbReference type="AlphaFoldDB" id="A0A0F9KUX8"/>
<sequence>MIGMIPLVSGSKMKTTNQNDGFNIGLQSSSSNQEITLVMGSDDNAITTGILAFQENINSNIIVNKKDSILTSDSNDILVIFSHGTEKGMIINDELISWADLSIILSQTNAKLIFLAICYGANIYDFTGNTDKKIIAWSGVSDAILMGYAIALVVNGNFQHLDDAQANLNLLKDRLDQISEHPEQIIPLAYTKIERRIIYGWWGIILVNTMVLHLKFTPWEMSFMGGLQSILNVLYAVLGSLSVINPILILAITLQIININVALQISESHHSSGGAWISFEFYGWPPIGSYIHGYAPSGATAYSFLFLPDPVGSVVLWGIYGEFIHDWTWRGISQP</sequence>
<feature type="transmembrane region" description="Helical" evidence="1">
    <location>
        <begin position="234"/>
        <end position="257"/>
    </location>
</feature>
<comment type="caution">
    <text evidence="2">The sequence shown here is derived from an EMBL/GenBank/DDBJ whole genome shotgun (WGS) entry which is preliminary data.</text>
</comment>
<accession>A0A0F9KUX8</accession>
<evidence type="ECO:0000313" key="2">
    <source>
        <dbReference type="EMBL" id="KKM78611.1"/>
    </source>
</evidence>
<evidence type="ECO:0000256" key="1">
    <source>
        <dbReference type="SAM" id="Phobius"/>
    </source>
</evidence>
<gene>
    <name evidence="2" type="ORF">LCGC14_1358250</name>
</gene>